<gene>
    <name evidence="3" type="ORF">BOW51_10245</name>
</gene>
<protein>
    <recommendedName>
        <fullName evidence="2">HDOD domain-containing protein</fullName>
    </recommendedName>
</protein>
<evidence type="ECO:0000259" key="2">
    <source>
        <dbReference type="PROSITE" id="PS51833"/>
    </source>
</evidence>
<proteinExistence type="predicted"/>
<feature type="region of interest" description="Disordered" evidence="1">
    <location>
        <begin position="1"/>
        <end position="26"/>
    </location>
</feature>
<comment type="caution">
    <text evidence="3">The sequence shown here is derived from an EMBL/GenBank/DDBJ whole genome shotgun (WGS) entry which is preliminary data.</text>
</comment>
<dbReference type="EMBL" id="MPRJ01000075">
    <property type="protein sequence ID" value="OOZ35802.1"/>
    <property type="molecule type" value="Genomic_DNA"/>
</dbReference>
<dbReference type="PANTHER" id="PTHR33525">
    <property type="match status" value="1"/>
</dbReference>
<keyword evidence="4" id="KW-1185">Reference proteome</keyword>
<evidence type="ECO:0000313" key="4">
    <source>
        <dbReference type="Proteomes" id="UP000190896"/>
    </source>
</evidence>
<dbReference type="AlphaFoldDB" id="A0A1T2KSI9"/>
<dbReference type="SUPFAM" id="SSF109604">
    <property type="entry name" value="HD-domain/PDEase-like"/>
    <property type="match status" value="1"/>
</dbReference>
<dbReference type="OrthoDB" id="598113at2"/>
<accession>A0A1T2KSI9</accession>
<dbReference type="PANTHER" id="PTHR33525:SF3">
    <property type="entry name" value="RIBONUCLEASE Y"/>
    <property type="match status" value="1"/>
</dbReference>
<name>A0A1T2KSI9_9GAMM</name>
<dbReference type="PROSITE" id="PS51833">
    <property type="entry name" value="HDOD"/>
    <property type="match status" value="1"/>
</dbReference>
<dbReference type="InterPro" id="IPR052340">
    <property type="entry name" value="RNase_Y/CdgJ"/>
</dbReference>
<feature type="domain" description="HDOD" evidence="2">
    <location>
        <begin position="86"/>
        <end position="264"/>
    </location>
</feature>
<organism evidence="3 4">
    <name type="scientific">Solemya velesiana gill symbiont</name>
    <dbReference type="NCBI Taxonomy" id="1918948"/>
    <lineage>
        <taxon>Bacteria</taxon>
        <taxon>Pseudomonadati</taxon>
        <taxon>Pseudomonadota</taxon>
        <taxon>Gammaproteobacteria</taxon>
        <taxon>sulfur-oxidizing symbionts</taxon>
    </lineage>
</organism>
<dbReference type="Pfam" id="PF08668">
    <property type="entry name" value="HDOD"/>
    <property type="match status" value="1"/>
</dbReference>
<reference evidence="3 4" key="1">
    <citation type="submission" date="2016-11" db="EMBL/GenBank/DDBJ databases">
        <title>Mixed transmission modes and dynamic genome evolution in an obligate animal-bacterial symbiosis.</title>
        <authorList>
            <person name="Russell S.L."/>
            <person name="Corbett-Detig R.B."/>
            <person name="Cavanaugh C.M."/>
        </authorList>
    </citation>
    <scope>NUCLEOTIDE SEQUENCE [LARGE SCALE GENOMIC DNA]</scope>
    <source>
        <strain evidence="3">Se-Cadez</strain>
    </source>
</reference>
<dbReference type="Gene3D" id="1.10.3210.10">
    <property type="entry name" value="Hypothetical protein af1432"/>
    <property type="match status" value="1"/>
</dbReference>
<sequence>MEGRGNRDPVCRRPWDPRTTGQSAATATSLEPIEFIRINSTLLEILSPKEKESIYRVEEITSNDELPQNQLLYAIYQAYMNDRLQLPHLPEIAVKVRKAVLDPECEVETVARIIQTDSALAAKLVRAANSPLYGVQTPIKTCRNAVVFLGLKVTRDLITSYSLRLKKHMLKLWKHNAHVGATCYTLARMTPGLDPERAMLLGLLHDIGVLPIINYASGIPELFNSEELLNEAITALRTQVGAMVLRKWEFGDESVNVVMESENWQRDPASKSDYTDLVIAAHMISGMPANEVEIMRRRIPALKKVARGMLNKKLATDIRQEAEEEVREVLQLIS</sequence>
<evidence type="ECO:0000313" key="3">
    <source>
        <dbReference type="EMBL" id="OOZ35802.1"/>
    </source>
</evidence>
<evidence type="ECO:0000256" key="1">
    <source>
        <dbReference type="SAM" id="MobiDB-lite"/>
    </source>
</evidence>
<dbReference type="InterPro" id="IPR013976">
    <property type="entry name" value="HDOD"/>
</dbReference>
<dbReference type="Proteomes" id="UP000190896">
    <property type="component" value="Unassembled WGS sequence"/>
</dbReference>
<feature type="compositionally biased region" description="Basic and acidic residues" evidence="1">
    <location>
        <begin position="1"/>
        <end position="16"/>
    </location>
</feature>
<dbReference type="RefSeq" id="WP_078487916.1">
    <property type="nucleotide sequence ID" value="NZ_MPRJ01000075.1"/>
</dbReference>